<keyword evidence="3" id="KW-0285">Flavoprotein</keyword>
<evidence type="ECO:0000256" key="9">
    <source>
        <dbReference type="SAM" id="Phobius"/>
    </source>
</evidence>
<dbReference type="PRINTS" id="PR00368">
    <property type="entry name" value="FADPNR"/>
</dbReference>
<dbReference type="PANTHER" id="PTHR43706">
    <property type="entry name" value="NADH DEHYDROGENASE"/>
    <property type="match status" value="1"/>
</dbReference>
<dbReference type="OrthoDB" id="9784880at2"/>
<reference evidence="12" key="1">
    <citation type="submission" date="2018-12" db="EMBL/GenBank/DDBJ databases">
        <title>Tengunoibacter tsumagoiensis gen. nov., sp. nov., Dictyobacter kobayashii sp. nov., D. alpinus sp. nov., and D. joshuensis sp. nov. and description of Dictyobacteraceae fam. nov. within the order Ktedonobacterales isolated from Tengu-no-mugimeshi.</title>
        <authorList>
            <person name="Wang C.M."/>
            <person name="Zheng Y."/>
            <person name="Sakai Y."/>
            <person name="Toyoda A."/>
            <person name="Minakuchi Y."/>
            <person name="Abe K."/>
            <person name="Yokota A."/>
            <person name="Yabe S."/>
        </authorList>
    </citation>
    <scope>NUCLEOTIDE SEQUENCE [LARGE SCALE GENOMIC DNA]</scope>
    <source>
        <strain evidence="12">Uno16</strain>
    </source>
</reference>
<evidence type="ECO:0000256" key="5">
    <source>
        <dbReference type="ARBA" id="ARBA00023002"/>
    </source>
</evidence>
<protein>
    <recommendedName>
        <fullName evidence="2">NADH:ubiquinone reductase (non-electrogenic)</fullName>
        <ecNumber evidence="2">1.6.5.9</ecNumber>
    </recommendedName>
</protein>
<comment type="caution">
    <text evidence="11">The sequence shown here is derived from an EMBL/GenBank/DDBJ whole genome shotgun (WGS) entry which is preliminary data.</text>
</comment>
<evidence type="ECO:0000313" key="12">
    <source>
        <dbReference type="Proteomes" id="UP000287171"/>
    </source>
</evidence>
<dbReference type="InterPro" id="IPR036188">
    <property type="entry name" value="FAD/NAD-bd_sf"/>
</dbReference>
<dbReference type="AlphaFoldDB" id="A0A402B9I6"/>
<keyword evidence="4" id="KW-0274">FAD</keyword>
<feature type="domain" description="FAD/NAD(P)-binding" evidence="10">
    <location>
        <begin position="14"/>
        <end position="333"/>
    </location>
</feature>
<evidence type="ECO:0000259" key="10">
    <source>
        <dbReference type="Pfam" id="PF07992"/>
    </source>
</evidence>
<comment type="similarity">
    <text evidence="1">Belongs to the NADH dehydrogenase family.</text>
</comment>
<keyword evidence="6" id="KW-0520">NAD</keyword>
<keyword evidence="9" id="KW-1133">Transmembrane helix</keyword>
<name>A0A402B9I6_9CHLR</name>
<organism evidence="11 12">
    <name type="scientific">Dictyobacter alpinus</name>
    <dbReference type="NCBI Taxonomy" id="2014873"/>
    <lineage>
        <taxon>Bacteria</taxon>
        <taxon>Bacillati</taxon>
        <taxon>Chloroflexota</taxon>
        <taxon>Ktedonobacteria</taxon>
        <taxon>Ktedonobacterales</taxon>
        <taxon>Dictyobacteraceae</taxon>
        <taxon>Dictyobacter</taxon>
    </lineage>
</organism>
<evidence type="ECO:0000256" key="7">
    <source>
        <dbReference type="ARBA" id="ARBA00047599"/>
    </source>
</evidence>
<sequence>MNVEARTSETGHPRVVIVGAGFGGLQAALAIGKQQPEVDLTVIDRTNHHLFQPLLYQVATAALSPADISTPIRHVLRKQKRTEVIMAEVTGIDIESKRVMMADNLSIPYNYLIIATGAHENYFGHQKSWGPLAPGLKSIEDAQAIRNKILVAFEQAEIETDPEQQKKLLTFVVVGSGPTGVEMAGSMAELAYQTLTPEYRHIDPGMIHIILIEALPKILNAFPEKLARRAKKKLERLGVDVRTNTPLEEITKDGVVAGGQWIASTTIIWTAGVQASPAGQWLGAETDRAGRAKVMPDLSLPDYPEVFVLGDTANPSQDGPPLPGVAQVAMQQGRYVASVIKQRISGEPAPEPFHYHDKGNLATVGRAYAIASIGPIRISGFIAWIIWLTVHIVYLIGYENRTIVLLQWAWSYLLLKRRVRIITRSVRLSPPSDPNHKSIPEKAKIATNPKQ</sequence>
<feature type="compositionally biased region" description="Basic and acidic residues" evidence="8">
    <location>
        <begin position="434"/>
        <end position="444"/>
    </location>
</feature>
<feature type="region of interest" description="Disordered" evidence="8">
    <location>
        <begin position="428"/>
        <end position="451"/>
    </location>
</feature>
<keyword evidence="9" id="KW-0812">Transmembrane</keyword>
<evidence type="ECO:0000256" key="3">
    <source>
        <dbReference type="ARBA" id="ARBA00022630"/>
    </source>
</evidence>
<accession>A0A402B9I6</accession>
<evidence type="ECO:0000256" key="6">
    <source>
        <dbReference type="ARBA" id="ARBA00023027"/>
    </source>
</evidence>
<evidence type="ECO:0000256" key="8">
    <source>
        <dbReference type="SAM" id="MobiDB-lite"/>
    </source>
</evidence>
<dbReference type="EC" id="1.6.5.9" evidence="2"/>
<dbReference type="InterPro" id="IPR045024">
    <property type="entry name" value="NDH-2"/>
</dbReference>
<dbReference type="InterPro" id="IPR023753">
    <property type="entry name" value="FAD/NAD-binding_dom"/>
</dbReference>
<dbReference type="EMBL" id="BIFT01000001">
    <property type="protein sequence ID" value="GCE28028.1"/>
    <property type="molecule type" value="Genomic_DNA"/>
</dbReference>
<dbReference type="SUPFAM" id="SSF51905">
    <property type="entry name" value="FAD/NAD(P)-binding domain"/>
    <property type="match status" value="2"/>
</dbReference>
<gene>
    <name evidence="11" type="ORF">KDA_35120</name>
</gene>
<keyword evidence="9" id="KW-0472">Membrane</keyword>
<evidence type="ECO:0000313" key="11">
    <source>
        <dbReference type="EMBL" id="GCE28028.1"/>
    </source>
</evidence>
<dbReference type="Gene3D" id="3.50.50.100">
    <property type="match status" value="1"/>
</dbReference>
<dbReference type="Proteomes" id="UP000287171">
    <property type="component" value="Unassembled WGS sequence"/>
</dbReference>
<evidence type="ECO:0000256" key="4">
    <source>
        <dbReference type="ARBA" id="ARBA00022827"/>
    </source>
</evidence>
<keyword evidence="5" id="KW-0560">Oxidoreductase</keyword>
<dbReference type="PANTHER" id="PTHR43706:SF47">
    <property type="entry name" value="EXTERNAL NADH-UBIQUINONE OXIDOREDUCTASE 1, MITOCHONDRIAL-RELATED"/>
    <property type="match status" value="1"/>
</dbReference>
<proteinExistence type="inferred from homology"/>
<dbReference type="RefSeq" id="WP_126628295.1">
    <property type="nucleotide sequence ID" value="NZ_BIFT01000001.1"/>
</dbReference>
<evidence type="ECO:0000256" key="1">
    <source>
        <dbReference type="ARBA" id="ARBA00005272"/>
    </source>
</evidence>
<dbReference type="Pfam" id="PF07992">
    <property type="entry name" value="Pyr_redox_2"/>
    <property type="match status" value="1"/>
</dbReference>
<feature type="transmembrane region" description="Helical" evidence="9">
    <location>
        <begin position="378"/>
        <end position="397"/>
    </location>
</feature>
<comment type="catalytic activity">
    <reaction evidence="7">
        <text>a quinone + NADH + H(+) = a quinol + NAD(+)</text>
        <dbReference type="Rhea" id="RHEA:46160"/>
        <dbReference type="ChEBI" id="CHEBI:15378"/>
        <dbReference type="ChEBI" id="CHEBI:24646"/>
        <dbReference type="ChEBI" id="CHEBI:57540"/>
        <dbReference type="ChEBI" id="CHEBI:57945"/>
        <dbReference type="ChEBI" id="CHEBI:132124"/>
        <dbReference type="EC" id="1.6.5.9"/>
    </reaction>
</comment>
<evidence type="ECO:0000256" key="2">
    <source>
        <dbReference type="ARBA" id="ARBA00012637"/>
    </source>
</evidence>
<dbReference type="PRINTS" id="PR00411">
    <property type="entry name" value="PNDRDTASEI"/>
</dbReference>
<dbReference type="GO" id="GO:0050136">
    <property type="term" value="F:NADH dehydrogenase (quinone) (non-electrogenic) activity"/>
    <property type="evidence" value="ECO:0007669"/>
    <property type="project" value="UniProtKB-EC"/>
</dbReference>
<keyword evidence="12" id="KW-1185">Reference proteome</keyword>